<dbReference type="EMBL" id="JBHTBH010000007">
    <property type="protein sequence ID" value="MFC7329260.1"/>
    <property type="molecule type" value="Genomic_DNA"/>
</dbReference>
<feature type="transmembrane region" description="Helical" evidence="1">
    <location>
        <begin position="89"/>
        <end position="115"/>
    </location>
</feature>
<dbReference type="Pfam" id="PF11377">
    <property type="entry name" value="DUF3180"/>
    <property type="match status" value="1"/>
</dbReference>
<name>A0ABW2KIX0_9ACTN</name>
<gene>
    <name evidence="2" type="ORF">ACFQRF_16110</name>
</gene>
<proteinExistence type="predicted"/>
<organism evidence="2 3">
    <name type="scientific">Marinactinospora rubrisoli</name>
    <dbReference type="NCBI Taxonomy" id="2715399"/>
    <lineage>
        <taxon>Bacteria</taxon>
        <taxon>Bacillati</taxon>
        <taxon>Actinomycetota</taxon>
        <taxon>Actinomycetes</taxon>
        <taxon>Streptosporangiales</taxon>
        <taxon>Nocardiopsidaceae</taxon>
        <taxon>Marinactinospora</taxon>
    </lineage>
</organism>
<feature type="transmembrane region" description="Helical" evidence="1">
    <location>
        <begin position="46"/>
        <end position="68"/>
    </location>
</feature>
<accession>A0ABW2KIX0</accession>
<sequence>MHQEHQNGPQGRMRPTGWRLPLGLVVVSGMVGFLVVRQFYSSLPVLPWTAIPTLSLLGIGEIVTAVHIRRRIRRAPGTTPVEPLSVARLVALAKASAVFGSLVVGLFGGMALALADRLEMAAPRADAATAAGTGLAGLLLLGAALFLEYACRVPTGDRDRDPHAPE</sequence>
<dbReference type="InterPro" id="IPR021517">
    <property type="entry name" value="DUF3180"/>
</dbReference>
<protein>
    <submittedName>
        <fullName evidence="2">DUF3180 domain-containing protein</fullName>
    </submittedName>
</protein>
<comment type="caution">
    <text evidence="2">The sequence shown here is derived from an EMBL/GenBank/DDBJ whole genome shotgun (WGS) entry which is preliminary data.</text>
</comment>
<feature type="transmembrane region" description="Helical" evidence="1">
    <location>
        <begin position="20"/>
        <end position="40"/>
    </location>
</feature>
<evidence type="ECO:0000256" key="1">
    <source>
        <dbReference type="SAM" id="Phobius"/>
    </source>
</evidence>
<keyword evidence="1" id="KW-1133">Transmembrane helix</keyword>
<keyword evidence="3" id="KW-1185">Reference proteome</keyword>
<feature type="transmembrane region" description="Helical" evidence="1">
    <location>
        <begin position="127"/>
        <end position="150"/>
    </location>
</feature>
<keyword evidence="1" id="KW-0472">Membrane</keyword>
<dbReference type="Proteomes" id="UP001596540">
    <property type="component" value="Unassembled WGS sequence"/>
</dbReference>
<dbReference type="RefSeq" id="WP_379871912.1">
    <property type="nucleotide sequence ID" value="NZ_JBHTBH010000007.1"/>
</dbReference>
<reference evidence="3" key="1">
    <citation type="journal article" date="2019" name="Int. J. Syst. Evol. Microbiol.">
        <title>The Global Catalogue of Microorganisms (GCM) 10K type strain sequencing project: providing services to taxonomists for standard genome sequencing and annotation.</title>
        <authorList>
            <consortium name="The Broad Institute Genomics Platform"/>
            <consortium name="The Broad Institute Genome Sequencing Center for Infectious Disease"/>
            <person name="Wu L."/>
            <person name="Ma J."/>
        </authorList>
    </citation>
    <scope>NUCLEOTIDE SEQUENCE [LARGE SCALE GENOMIC DNA]</scope>
    <source>
        <strain evidence="3">CGMCC 4.7382</strain>
    </source>
</reference>
<keyword evidence="1" id="KW-0812">Transmembrane</keyword>
<evidence type="ECO:0000313" key="3">
    <source>
        <dbReference type="Proteomes" id="UP001596540"/>
    </source>
</evidence>
<evidence type="ECO:0000313" key="2">
    <source>
        <dbReference type="EMBL" id="MFC7329260.1"/>
    </source>
</evidence>